<dbReference type="PANTHER" id="PTHR34107:SF1">
    <property type="entry name" value="SLL0198 PROTEIN"/>
    <property type="match status" value="1"/>
</dbReference>
<dbReference type="CDD" id="cd06260">
    <property type="entry name" value="DUF820-like"/>
    <property type="match status" value="1"/>
</dbReference>
<dbReference type="InterPro" id="IPR011335">
    <property type="entry name" value="Restrct_endonuc-II-like"/>
</dbReference>
<evidence type="ECO:0000313" key="2">
    <source>
        <dbReference type="EMBL" id="QDV32425.1"/>
    </source>
</evidence>
<dbReference type="RefSeq" id="WP_145266499.1">
    <property type="nucleotide sequence ID" value="NZ_CP036426.1"/>
</dbReference>
<dbReference type="SUPFAM" id="SSF52980">
    <property type="entry name" value="Restriction endonuclease-like"/>
    <property type="match status" value="1"/>
</dbReference>
<evidence type="ECO:0000313" key="3">
    <source>
        <dbReference type="Proteomes" id="UP000317835"/>
    </source>
</evidence>
<dbReference type="InterPro" id="IPR012296">
    <property type="entry name" value="Nuclease_put_TT1808"/>
</dbReference>
<keyword evidence="3" id="KW-1185">Reference proteome</keyword>
<organism evidence="2 3">
    <name type="scientific">Tautonia plasticadhaerens</name>
    <dbReference type="NCBI Taxonomy" id="2527974"/>
    <lineage>
        <taxon>Bacteria</taxon>
        <taxon>Pseudomonadati</taxon>
        <taxon>Planctomycetota</taxon>
        <taxon>Planctomycetia</taxon>
        <taxon>Isosphaerales</taxon>
        <taxon>Isosphaeraceae</taxon>
        <taxon>Tautonia</taxon>
    </lineage>
</organism>
<dbReference type="PANTHER" id="PTHR34107">
    <property type="entry name" value="SLL0198 PROTEIN-RELATED"/>
    <property type="match status" value="1"/>
</dbReference>
<gene>
    <name evidence="2" type="ORF">ElP_02570</name>
</gene>
<dbReference type="EMBL" id="CP036426">
    <property type="protein sequence ID" value="QDV32425.1"/>
    <property type="molecule type" value="Genomic_DNA"/>
</dbReference>
<protein>
    <recommendedName>
        <fullName evidence="1">Putative restriction endonuclease domain-containing protein</fullName>
    </recommendedName>
</protein>
<dbReference type="InterPro" id="IPR008538">
    <property type="entry name" value="Uma2"/>
</dbReference>
<dbReference type="OrthoDB" id="279597at2"/>
<dbReference type="AlphaFoldDB" id="A0A518GV08"/>
<proteinExistence type="predicted"/>
<reference evidence="2 3" key="1">
    <citation type="submission" date="2019-02" db="EMBL/GenBank/DDBJ databases">
        <title>Deep-cultivation of Planctomycetes and their phenomic and genomic characterization uncovers novel biology.</title>
        <authorList>
            <person name="Wiegand S."/>
            <person name="Jogler M."/>
            <person name="Boedeker C."/>
            <person name="Pinto D."/>
            <person name="Vollmers J."/>
            <person name="Rivas-Marin E."/>
            <person name="Kohn T."/>
            <person name="Peeters S.H."/>
            <person name="Heuer A."/>
            <person name="Rast P."/>
            <person name="Oberbeckmann S."/>
            <person name="Bunk B."/>
            <person name="Jeske O."/>
            <person name="Meyerdierks A."/>
            <person name="Storesund J.E."/>
            <person name="Kallscheuer N."/>
            <person name="Luecker S."/>
            <person name="Lage O.M."/>
            <person name="Pohl T."/>
            <person name="Merkel B.J."/>
            <person name="Hornburger P."/>
            <person name="Mueller R.-W."/>
            <person name="Bruemmer F."/>
            <person name="Labrenz M."/>
            <person name="Spormann A.M."/>
            <person name="Op den Camp H."/>
            <person name="Overmann J."/>
            <person name="Amann R."/>
            <person name="Jetten M.S.M."/>
            <person name="Mascher T."/>
            <person name="Medema M.H."/>
            <person name="Devos D.P."/>
            <person name="Kaster A.-K."/>
            <person name="Ovreas L."/>
            <person name="Rohde M."/>
            <person name="Galperin M.Y."/>
            <person name="Jogler C."/>
        </authorList>
    </citation>
    <scope>NUCLEOTIDE SEQUENCE [LARGE SCALE GENOMIC DNA]</scope>
    <source>
        <strain evidence="2 3">ElP</strain>
    </source>
</reference>
<feature type="domain" description="Putative restriction endonuclease" evidence="1">
    <location>
        <begin position="25"/>
        <end position="180"/>
    </location>
</feature>
<accession>A0A518GV08</accession>
<dbReference type="Gene3D" id="3.90.1570.10">
    <property type="entry name" value="tt1808, chain A"/>
    <property type="match status" value="1"/>
</dbReference>
<dbReference type="KEGG" id="tpla:ElP_02570"/>
<evidence type="ECO:0000259" key="1">
    <source>
        <dbReference type="Pfam" id="PF05685"/>
    </source>
</evidence>
<dbReference type="Pfam" id="PF05685">
    <property type="entry name" value="Uma2"/>
    <property type="match status" value="1"/>
</dbReference>
<dbReference type="Proteomes" id="UP000317835">
    <property type="component" value="Chromosome"/>
</dbReference>
<name>A0A518GV08_9BACT</name>
<sequence>MAAGSLPNIGVSIDSVPERDLPEWFEVVDGTIVELSPLGANEGLLANELKRFLDLFLHQHPLGRSVVEILFDLRPTLNRSRQPDVAFITSERWPSGKKVRSGHALPVVPDLAVEVVSPTDSAENLIAKIHEYFDAGSRLVWVVYPTVEEVYVYESPRSIRVLGRQDELDGGDVLPGFRLGLAELFGPEEKEA</sequence>